<keyword evidence="1" id="KW-0732">Signal</keyword>
<dbReference type="Proteomes" id="UP001158576">
    <property type="component" value="Chromosome 2"/>
</dbReference>
<dbReference type="Gene3D" id="2.120.10.80">
    <property type="entry name" value="Kelch-type beta propeller"/>
    <property type="match status" value="1"/>
</dbReference>
<feature type="signal peptide" evidence="1">
    <location>
        <begin position="1"/>
        <end position="22"/>
    </location>
</feature>
<keyword evidence="3" id="KW-1185">Reference proteome</keyword>
<sequence>MISTKFFLFYQVSLGAFHGSRARPGLNVDFKETDDQKSVNYEEKNLDKSCPDADLQTECNALCRAEYNRCRLLCETEYCLSICDRDYQNCRDNCPCGTNCEEGCIDCDNPLCPTTTTMITTTIDQNTPNNVHILVFGFVNIVDSYIFSGDGQTIVSPNINAPETKYLQNSVHAIVKGELYIFGGIWDGYKIAKLNGCSFNELSIRLMHEFYYGAAAIDINDGERGSVAYSAMKKVETYNESMGWTSLPDHPIYFLEHTLIGLDNGAMLMLGGRLIEAGTHADIWQLKEDIWTRIGYLKESYASASALKIGDYIYLVSGDTDDESYNFFPVERIHLVNDDEISTEIIGGHEFYSYNPIVLEVTPDFCV</sequence>
<reference evidence="2 3" key="1">
    <citation type="submission" date="2021-04" db="EMBL/GenBank/DDBJ databases">
        <authorList>
            <person name="Bliznina A."/>
        </authorList>
    </citation>
    <scope>NUCLEOTIDE SEQUENCE [LARGE SCALE GENOMIC DNA]</scope>
</reference>
<protein>
    <submittedName>
        <fullName evidence="2">Oidioi.mRNA.OKI2018_I69.chr2.g5768.t1.cds</fullName>
    </submittedName>
</protein>
<evidence type="ECO:0000313" key="3">
    <source>
        <dbReference type="Proteomes" id="UP001158576"/>
    </source>
</evidence>
<proteinExistence type="predicted"/>
<dbReference type="EMBL" id="OU015567">
    <property type="protein sequence ID" value="CAG5111461.1"/>
    <property type="molecule type" value="Genomic_DNA"/>
</dbReference>
<feature type="chain" id="PRO_5045273813" evidence="1">
    <location>
        <begin position="23"/>
        <end position="367"/>
    </location>
</feature>
<evidence type="ECO:0000313" key="2">
    <source>
        <dbReference type="EMBL" id="CAG5111461.1"/>
    </source>
</evidence>
<dbReference type="InterPro" id="IPR015915">
    <property type="entry name" value="Kelch-typ_b-propeller"/>
</dbReference>
<evidence type="ECO:0000256" key="1">
    <source>
        <dbReference type="SAM" id="SignalP"/>
    </source>
</evidence>
<accession>A0ABN7T1G5</accession>
<gene>
    <name evidence="2" type="ORF">OKIOD_LOCUS14533</name>
</gene>
<dbReference type="SUPFAM" id="SSF117281">
    <property type="entry name" value="Kelch motif"/>
    <property type="match status" value="1"/>
</dbReference>
<name>A0ABN7T1G5_OIKDI</name>
<organism evidence="2 3">
    <name type="scientific">Oikopleura dioica</name>
    <name type="common">Tunicate</name>
    <dbReference type="NCBI Taxonomy" id="34765"/>
    <lineage>
        <taxon>Eukaryota</taxon>
        <taxon>Metazoa</taxon>
        <taxon>Chordata</taxon>
        <taxon>Tunicata</taxon>
        <taxon>Appendicularia</taxon>
        <taxon>Copelata</taxon>
        <taxon>Oikopleuridae</taxon>
        <taxon>Oikopleura</taxon>
    </lineage>
</organism>